<evidence type="ECO:0000313" key="2">
    <source>
        <dbReference type="EMBL" id="CAE8597407.1"/>
    </source>
</evidence>
<evidence type="ECO:0000259" key="1">
    <source>
        <dbReference type="Pfam" id="PF04136"/>
    </source>
</evidence>
<accession>A0A813E8G7</accession>
<dbReference type="Pfam" id="PF04136">
    <property type="entry name" value="COG3_N"/>
    <property type="match status" value="1"/>
</dbReference>
<organism evidence="2 3">
    <name type="scientific">Polarella glacialis</name>
    <name type="common">Dinoflagellate</name>
    <dbReference type="NCBI Taxonomy" id="89957"/>
    <lineage>
        <taxon>Eukaryota</taxon>
        <taxon>Sar</taxon>
        <taxon>Alveolata</taxon>
        <taxon>Dinophyceae</taxon>
        <taxon>Suessiales</taxon>
        <taxon>Suessiaceae</taxon>
        <taxon>Polarella</taxon>
    </lineage>
</organism>
<proteinExistence type="predicted"/>
<dbReference type="InterPro" id="IPR048320">
    <property type="entry name" value="COG3_N"/>
</dbReference>
<dbReference type="EMBL" id="CAJNNV010009473">
    <property type="protein sequence ID" value="CAE8597407.1"/>
    <property type="molecule type" value="Genomic_DNA"/>
</dbReference>
<dbReference type="Proteomes" id="UP000654075">
    <property type="component" value="Unassembled WGS sequence"/>
</dbReference>
<protein>
    <recommendedName>
        <fullName evidence="1">Conserved oligomeric Golgi complex subunit 3 N-terminal domain-containing protein</fullName>
    </recommendedName>
</protein>
<name>A0A813E8G7_POLGL</name>
<dbReference type="AlphaFoldDB" id="A0A813E8G7"/>
<feature type="domain" description="Conserved oligomeric Golgi complex subunit 3 N-terminal" evidence="1">
    <location>
        <begin position="82"/>
        <end position="145"/>
    </location>
</feature>
<comment type="caution">
    <text evidence="2">The sequence shown here is derived from an EMBL/GenBank/DDBJ whole genome shotgun (WGS) entry which is preliminary data.</text>
</comment>
<evidence type="ECO:0000313" key="3">
    <source>
        <dbReference type="Proteomes" id="UP000654075"/>
    </source>
</evidence>
<dbReference type="OrthoDB" id="296793at2759"/>
<reference evidence="2" key="1">
    <citation type="submission" date="2021-02" db="EMBL/GenBank/DDBJ databases">
        <authorList>
            <person name="Dougan E. K."/>
            <person name="Rhodes N."/>
            <person name="Thang M."/>
            <person name="Chan C."/>
        </authorList>
    </citation>
    <scope>NUCLEOTIDE SEQUENCE</scope>
</reference>
<feature type="non-terminal residue" evidence="2">
    <location>
        <position position="1"/>
    </location>
</feature>
<sequence length="146" mass="16170">MASLSEGALLSERQSALLDELSAAVGSAGSFSAPRAANSPEEEAEPTGFEAFHQHWQLVRARHRGQEALKRRGRWRWICGVQEICEAACGELDGILAHLTELDGQRGEVLRKTTALHERCEQMVQDQERMGASAEALAERLDLFDR</sequence>
<keyword evidence="3" id="KW-1185">Reference proteome</keyword>
<gene>
    <name evidence="2" type="ORF">PGLA1383_LOCUS15851</name>
</gene>